<evidence type="ECO:0000256" key="1">
    <source>
        <dbReference type="SAM" id="MobiDB-lite"/>
    </source>
</evidence>
<protein>
    <submittedName>
        <fullName evidence="2">Uncharacterized protein</fullName>
    </submittedName>
</protein>
<dbReference type="EMBL" id="KZ670024">
    <property type="protein sequence ID" value="PPR84090.1"/>
    <property type="molecule type" value="Genomic_DNA"/>
</dbReference>
<name>A0A2P5VZ17_GOSBA</name>
<feature type="region of interest" description="Disordered" evidence="1">
    <location>
        <begin position="1"/>
        <end position="23"/>
    </location>
</feature>
<dbReference type="AlphaFoldDB" id="A0A2P5VZ17"/>
<evidence type="ECO:0000313" key="2">
    <source>
        <dbReference type="EMBL" id="PPR84090.1"/>
    </source>
</evidence>
<sequence length="77" mass="9031">MDNEDKTDHANGERRRVEASNDDFVNDEEEFKLKEAPNNIKDSSSIDKVRNIKDELEKKSWKKSIFYGIKNQERIGS</sequence>
<accession>A0A2P5VZ17</accession>
<gene>
    <name evidence="2" type="ORF">GOBAR_AA36621</name>
</gene>
<reference evidence="2 3" key="1">
    <citation type="submission" date="2015-01" db="EMBL/GenBank/DDBJ databases">
        <title>Genome of allotetraploid Gossypium barbadense reveals genomic plasticity and fiber elongation in cotton evolution.</title>
        <authorList>
            <person name="Chen X."/>
            <person name="Liu X."/>
            <person name="Zhao B."/>
            <person name="Zheng H."/>
            <person name="Hu Y."/>
            <person name="Lu G."/>
            <person name="Yang C."/>
            <person name="Chen J."/>
            <person name="Shan C."/>
            <person name="Zhang L."/>
            <person name="Zhou Y."/>
            <person name="Wang L."/>
            <person name="Guo W."/>
            <person name="Bai Y."/>
            <person name="Ruan J."/>
            <person name="Shangguan X."/>
            <person name="Mao Y."/>
            <person name="Jiang J."/>
            <person name="Zhu Y."/>
            <person name="Lei J."/>
            <person name="Kang H."/>
            <person name="Chen S."/>
            <person name="He X."/>
            <person name="Wang R."/>
            <person name="Wang Y."/>
            <person name="Chen J."/>
            <person name="Wang L."/>
            <person name="Yu S."/>
            <person name="Wang B."/>
            <person name="Wei J."/>
            <person name="Song S."/>
            <person name="Lu X."/>
            <person name="Gao Z."/>
            <person name="Gu W."/>
            <person name="Deng X."/>
            <person name="Ma D."/>
            <person name="Wang S."/>
            <person name="Liang W."/>
            <person name="Fang L."/>
            <person name="Cai C."/>
            <person name="Zhu X."/>
            <person name="Zhou B."/>
            <person name="Zhang Y."/>
            <person name="Chen Z."/>
            <person name="Xu S."/>
            <person name="Zhu R."/>
            <person name="Wang S."/>
            <person name="Zhang T."/>
            <person name="Zhao G."/>
        </authorList>
    </citation>
    <scope>NUCLEOTIDE SEQUENCE [LARGE SCALE GENOMIC DNA]</scope>
    <source>
        <strain evidence="3">cv. Xinhai21</strain>
        <tissue evidence="2">Leaf</tissue>
    </source>
</reference>
<feature type="compositionally biased region" description="Basic and acidic residues" evidence="1">
    <location>
        <begin position="1"/>
        <end position="19"/>
    </location>
</feature>
<proteinExistence type="predicted"/>
<organism evidence="2 3">
    <name type="scientific">Gossypium barbadense</name>
    <name type="common">Sea Island cotton</name>
    <name type="synonym">Hibiscus barbadensis</name>
    <dbReference type="NCBI Taxonomy" id="3634"/>
    <lineage>
        <taxon>Eukaryota</taxon>
        <taxon>Viridiplantae</taxon>
        <taxon>Streptophyta</taxon>
        <taxon>Embryophyta</taxon>
        <taxon>Tracheophyta</taxon>
        <taxon>Spermatophyta</taxon>
        <taxon>Magnoliopsida</taxon>
        <taxon>eudicotyledons</taxon>
        <taxon>Gunneridae</taxon>
        <taxon>Pentapetalae</taxon>
        <taxon>rosids</taxon>
        <taxon>malvids</taxon>
        <taxon>Malvales</taxon>
        <taxon>Malvaceae</taxon>
        <taxon>Malvoideae</taxon>
        <taxon>Gossypium</taxon>
    </lineage>
</organism>
<dbReference type="Proteomes" id="UP000239757">
    <property type="component" value="Unassembled WGS sequence"/>
</dbReference>
<evidence type="ECO:0000313" key="3">
    <source>
        <dbReference type="Proteomes" id="UP000239757"/>
    </source>
</evidence>